<reference evidence="1" key="1">
    <citation type="submission" date="2020-05" db="EMBL/GenBank/DDBJ databases">
        <title>WGS assembly of Panicum virgatum.</title>
        <authorList>
            <person name="Lovell J.T."/>
            <person name="Jenkins J."/>
            <person name="Shu S."/>
            <person name="Juenger T.E."/>
            <person name="Schmutz J."/>
        </authorList>
    </citation>
    <scope>NUCLEOTIDE SEQUENCE</scope>
    <source>
        <strain evidence="1">AP13</strain>
    </source>
</reference>
<keyword evidence="2" id="KW-1185">Reference proteome</keyword>
<accession>A0A8T0PJ73</accession>
<evidence type="ECO:0000313" key="1">
    <source>
        <dbReference type="EMBL" id="KAG2560242.1"/>
    </source>
</evidence>
<gene>
    <name evidence="1" type="ORF">PVAP13_8KG072251</name>
</gene>
<organism evidence="1 2">
    <name type="scientific">Panicum virgatum</name>
    <name type="common">Blackwell switchgrass</name>
    <dbReference type="NCBI Taxonomy" id="38727"/>
    <lineage>
        <taxon>Eukaryota</taxon>
        <taxon>Viridiplantae</taxon>
        <taxon>Streptophyta</taxon>
        <taxon>Embryophyta</taxon>
        <taxon>Tracheophyta</taxon>
        <taxon>Spermatophyta</taxon>
        <taxon>Magnoliopsida</taxon>
        <taxon>Liliopsida</taxon>
        <taxon>Poales</taxon>
        <taxon>Poaceae</taxon>
        <taxon>PACMAD clade</taxon>
        <taxon>Panicoideae</taxon>
        <taxon>Panicodae</taxon>
        <taxon>Paniceae</taxon>
        <taxon>Panicinae</taxon>
        <taxon>Panicum</taxon>
        <taxon>Panicum sect. Hiantes</taxon>
    </lineage>
</organism>
<protein>
    <submittedName>
        <fullName evidence="1">Uncharacterized protein</fullName>
    </submittedName>
</protein>
<evidence type="ECO:0000313" key="2">
    <source>
        <dbReference type="Proteomes" id="UP000823388"/>
    </source>
</evidence>
<name>A0A8T0PJ73_PANVG</name>
<dbReference type="Proteomes" id="UP000823388">
    <property type="component" value="Chromosome 8K"/>
</dbReference>
<dbReference type="EMBL" id="CM029051">
    <property type="protein sequence ID" value="KAG2560242.1"/>
    <property type="molecule type" value="Genomic_DNA"/>
</dbReference>
<sequence length="284" mass="29641">MPPFSPASVGLRAIGCVGERWLSSRRCRLGSLRGRFPGGGACLVAAARLLRNKVLLAFVHLAVSFSGDGGGTGGGGGSVGGGSEDLGGAPDLAGPCTGVLRRSMAAARIFFHSGDGVSFFVGGVKLLLLRGGGGGGGGRRRWCGHRLWLGTREFCLLLSICGRMGVPLFQIDFFCEDDGGSSYRPSFLDVIDEGGGSFFLPLPSMVRQRRCAFSGISRSATWLAGLGSCGSFQGLELRSSGGRWTLAGSVCFSSRRRLRAGRRAAMLARVGDVCVPVCVFCNFS</sequence>
<comment type="caution">
    <text evidence="1">The sequence shown here is derived from an EMBL/GenBank/DDBJ whole genome shotgun (WGS) entry which is preliminary data.</text>
</comment>
<proteinExistence type="predicted"/>
<dbReference type="AlphaFoldDB" id="A0A8T0PJ73"/>